<dbReference type="Gene3D" id="3.40.50.2000">
    <property type="entry name" value="Glycogen Phosphorylase B"/>
    <property type="match status" value="2"/>
</dbReference>
<dbReference type="GO" id="GO:0016757">
    <property type="term" value="F:glycosyltransferase activity"/>
    <property type="evidence" value="ECO:0007669"/>
    <property type="project" value="TreeGrafter"/>
</dbReference>
<dbReference type="EMBL" id="LR796771">
    <property type="protein sequence ID" value="CAB4165506.1"/>
    <property type="molecule type" value="Genomic_DNA"/>
</dbReference>
<proteinExistence type="predicted"/>
<feature type="domain" description="Glycosyltransferase 2-like" evidence="2">
    <location>
        <begin position="663"/>
        <end position="773"/>
    </location>
</feature>
<dbReference type="SUPFAM" id="SSF53335">
    <property type="entry name" value="S-adenosyl-L-methionine-dependent methyltransferases"/>
    <property type="match status" value="1"/>
</dbReference>
<dbReference type="CDD" id="cd03801">
    <property type="entry name" value="GT4_PimA-like"/>
    <property type="match status" value="1"/>
</dbReference>
<dbReference type="InterPro" id="IPR001173">
    <property type="entry name" value="Glyco_trans_2-like"/>
</dbReference>
<dbReference type="CDD" id="cd02440">
    <property type="entry name" value="AdoMet_MTases"/>
    <property type="match status" value="1"/>
</dbReference>
<dbReference type="InterPro" id="IPR028098">
    <property type="entry name" value="Glyco_trans_4-like_N"/>
</dbReference>
<name>A0A6J5P695_9CAUD</name>
<dbReference type="Pfam" id="PF00535">
    <property type="entry name" value="Glycos_transf_2"/>
    <property type="match status" value="1"/>
</dbReference>
<accession>A0A6J5P695</accession>
<evidence type="ECO:0000313" key="5">
    <source>
        <dbReference type="EMBL" id="CAB4165506.1"/>
    </source>
</evidence>
<sequence>MNIVLHSMGMPFNGATPLTRSLGGSESAAYYQARELAKRGHKVTVFTTSEEEGVFDDVSYCNIGSTSTEHPLGQRFEFYCQNTPHDVLIIQRHPQAFHKKYAAKICIHQMHDLAMHRYHTSIQHGLWQTDAITVVSEWHAKQLVEIYGIDPARVHVVPNGVDDALYGTDGDLGIDARMGNDEFALLYQSRPERGLIHLVRPGGIMQKLHEAAPGKFKLYYCAYANTTEQMAPFYAQLDQWAARLPNVVNMGSLTKPELAKLQERCDVLCYPTEFEEVSCITAMEAMHAGLPMITSAVGALPETCAGSGTKLIDLADGKANEATFIEELLSLNLDKLEEMSKVQTSRALDYSWGSAVDQLEHLIDTLFERACPSHATMLRTAIERSDIVFAKHLIAKHPEIKSSAIGAAAIKEIEQMYGFMDSPAAYAAHYAQQCGDYYDGPGKDVVGEDFTGHTRFRGVASVLEQAVRRLGPKLRVLDYGCAHGHFVMPLSRMFPECEFVGMDISDRAIGKCLQWITRDGISNVALRVGTADDFTLEDAASFDVIIACEVLEHVPDYRVLLNQLRYALKEGGQFIATTPYGRWEWCSVEDFKKGRQHVYHFEREDISELLPNMEIICAPAGNDPGGGALGSWVWSFKNERFHPLSEINFERKERIYGARQTISACLIVRNGESTIKGCVDSFIDYVDEVVVMVDPTTTDDTVEVLRRYSNKHPFKSFIIEIGVSPLLEGFNAARNKSISRASGDWIMWIDADEVLHRSSMLHLIARSSCNNGYAAPQVHYAAEPSQVLTTDMPCRLFRNHIGVKFYGLVHEHPEIEIGSAVPHTMLRGDIKFLHNGYTDEETRRKRFYRNLPLLTRDVEENPERMLSKFLYLRDIAQGISFELQSNGGHTSHEHINRAQSGVDIFELLLEKAPLRLAIDAVQYYSACNEIIGHGFDVELSLATKKEGSADMASKTTVQGRFASSVHYHKLVERISREAIKDYESKYF</sequence>
<organism evidence="5">
    <name type="scientific">uncultured Caudovirales phage</name>
    <dbReference type="NCBI Taxonomy" id="2100421"/>
    <lineage>
        <taxon>Viruses</taxon>
        <taxon>Duplodnaviria</taxon>
        <taxon>Heunggongvirae</taxon>
        <taxon>Uroviricota</taxon>
        <taxon>Caudoviricetes</taxon>
        <taxon>Peduoviridae</taxon>
        <taxon>Maltschvirus</taxon>
        <taxon>Maltschvirus maltsch</taxon>
    </lineage>
</organism>
<dbReference type="Pfam" id="PF13692">
    <property type="entry name" value="Glyco_trans_1_4"/>
    <property type="match status" value="1"/>
</dbReference>
<keyword evidence="1" id="KW-0808">Transferase</keyword>
<feature type="domain" description="Methyltransferase" evidence="4">
    <location>
        <begin position="473"/>
        <end position="580"/>
    </location>
</feature>
<gene>
    <name evidence="5" type="ORF">UFOVP820_62</name>
</gene>
<dbReference type="InterPro" id="IPR025714">
    <property type="entry name" value="Methyltranfer_dom"/>
</dbReference>
<feature type="domain" description="Glycosyltransferase subfamily 4-like N-terminal" evidence="3">
    <location>
        <begin position="23"/>
        <end position="163"/>
    </location>
</feature>
<dbReference type="Gene3D" id="3.40.50.150">
    <property type="entry name" value="Vaccinia Virus protein VP39"/>
    <property type="match status" value="1"/>
</dbReference>
<dbReference type="Gene3D" id="3.90.550.10">
    <property type="entry name" value="Spore Coat Polysaccharide Biosynthesis Protein SpsA, Chain A"/>
    <property type="match status" value="1"/>
</dbReference>
<dbReference type="PANTHER" id="PTHR46401">
    <property type="entry name" value="GLYCOSYLTRANSFERASE WBBK-RELATED"/>
    <property type="match status" value="1"/>
</dbReference>
<evidence type="ECO:0000259" key="4">
    <source>
        <dbReference type="Pfam" id="PF13847"/>
    </source>
</evidence>
<dbReference type="SUPFAM" id="SSF53756">
    <property type="entry name" value="UDP-Glycosyltransferase/glycogen phosphorylase"/>
    <property type="match status" value="1"/>
</dbReference>
<evidence type="ECO:0000259" key="2">
    <source>
        <dbReference type="Pfam" id="PF00535"/>
    </source>
</evidence>
<dbReference type="Pfam" id="PF13439">
    <property type="entry name" value="Glyco_transf_4"/>
    <property type="match status" value="1"/>
</dbReference>
<dbReference type="Pfam" id="PF13847">
    <property type="entry name" value="Methyltransf_31"/>
    <property type="match status" value="1"/>
</dbReference>
<dbReference type="SUPFAM" id="SSF53448">
    <property type="entry name" value="Nucleotide-diphospho-sugar transferases"/>
    <property type="match status" value="1"/>
</dbReference>
<dbReference type="PANTHER" id="PTHR46401:SF2">
    <property type="entry name" value="GLYCOSYLTRANSFERASE WBBK-RELATED"/>
    <property type="match status" value="1"/>
</dbReference>
<reference evidence="5" key="1">
    <citation type="submission" date="2020-04" db="EMBL/GenBank/DDBJ databases">
        <authorList>
            <person name="Chiriac C."/>
            <person name="Salcher M."/>
            <person name="Ghai R."/>
            <person name="Kavagutti S V."/>
        </authorList>
    </citation>
    <scope>NUCLEOTIDE SEQUENCE</scope>
</reference>
<evidence type="ECO:0000256" key="1">
    <source>
        <dbReference type="ARBA" id="ARBA00022679"/>
    </source>
</evidence>
<dbReference type="InterPro" id="IPR029063">
    <property type="entry name" value="SAM-dependent_MTases_sf"/>
</dbReference>
<dbReference type="InterPro" id="IPR029044">
    <property type="entry name" value="Nucleotide-diphossugar_trans"/>
</dbReference>
<protein>
    <submittedName>
        <fullName evidence="5">AdoMet_MTases domain containing protein</fullName>
    </submittedName>
</protein>
<evidence type="ECO:0000259" key="3">
    <source>
        <dbReference type="Pfam" id="PF13439"/>
    </source>
</evidence>